<dbReference type="PANTHER" id="PTHR32182:SF0">
    <property type="entry name" value="DNA REPLICATION AND REPAIR PROTEIN RECF"/>
    <property type="match status" value="1"/>
</dbReference>
<feature type="binding site" evidence="9">
    <location>
        <begin position="60"/>
        <end position="67"/>
    </location>
    <ligand>
        <name>ATP</name>
        <dbReference type="ChEBI" id="CHEBI:30616"/>
    </ligand>
</feature>
<proteinExistence type="inferred from homology"/>
<organism evidence="12 13">
    <name type="scientific">PS1 clade bacterium</name>
    <dbReference type="NCBI Taxonomy" id="2175152"/>
    <lineage>
        <taxon>Bacteria</taxon>
        <taxon>Pseudomonadati</taxon>
        <taxon>Pseudomonadota</taxon>
        <taxon>Alphaproteobacteria</taxon>
        <taxon>PS1 clade</taxon>
    </lineage>
</organism>
<feature type="domain" description="RecF/RecN/SMC N-terminal" evidence="11">
    <location>
        <begin position="33"/>
        <end position="380"/>
    </location>
</feature>
<dbReference type="GO" id="GO:0006260">
    <property type="term" value="P:DNA replication"/>
    <property type="evidence" value="ECO:0007669"/>
    <property type="project" value="UniProtKB-UniRule"/>
</dbReference>
<dbReference type="SUPFAM" id="SSF52540">
    <property type="entry name" value="P-loop containing nucleoside triphosphate hydrolases"/>
    <property type="match status" value="1"/>
</dbReference>
<keyword evidence="9 10" id="KW-0234">DNA repair</keyword>
<evidence type="ECO:0000256" key="2">
    <source>
        <dbReference type="ARBA" id="ARBA00008016"/>
    </source>
</evidence>
<protein>
    <recommendedName>
        <fullName evidence="3 9">DNA replication and repair protein RecF</fullName>
    </recommendedName>
</protein>
<dbReference type="GO" id="GO:0005524">
    <property type="term" value="F:ATP binding"/>
    <property type="evidence" value="ECO:0007669"/>
    <property type="project" value="UniProtKB-UniRule"/>
</dbReference>
<dbReference type="Pfam" id="PF02463">
    <property type="entry name" value="SMC_N"/>
    <property type="match status" value="1"/>
</dbReference>
<dbReference type="NCBIfam" id="TIGR00611">
    <property type="entry name" value="recf"/>
    <property type="match status" value="1"/>
</dbReference>
<dbReference type="GO" id="GO:0000731">
    <property type="term" value="P:DNA synthesis involved in DNA repair"/>
    <property type="evidence" value="ECO:0007669"/>
    <property type="project" value="TreeGrafter"/>
</dbReference>
<dbReference type="GO" id="GO:0009432">
    <property type="term" value="P:SOS response"/>
    <property type="evidence" value="ECO:0007669"/>
    <property type="project" value="UniProtKB-UniRule"/>
</dbReference>
<dbReference type="GO" id="GO:0006302">
    <property type="term" value="P:double-strand break repair"/>
    <property type="evidence" value="ECO:0007669"/>
    <property type="project" value="TreeGrafter"/>
</dbReference>
<dbReference type="Gene3D" id="1.20.1050.90">
    <property type="entry name" value="RecF/RecN/SMC, N-terminal domain"/>
    <property type="match status" value="1"/>
</dbReference>
<keyword evidence="6 9" id="KW-0547">Nucleotide-binding</keyword>
<gene>
    <name evidence="9" type="primary">recF</name>
    <name evidence="12" type="ORF">DBW64_00910</name>
</gene>
<dbReference type="PANTHER" id="PTHR32182">
    <property type="entry name" value="DNA REPLICATION AND REPAIR PROTEIN RECF"/>
    <property type="match status" value="1"/>
</dbReference>
<dbReference type="InterPro" id="IPR018078">
    <property type="entry name" value="DNA-binding_RecF_CS"/>
</dbReference>
<dbReference type="EMBL" id="QOQK01000002">
    <property type="protein sequence ID" value="RCL85446.1"/>
    <property type="molecule type" value="Genomic_DNA"/>
</dbReference>
<evidence type="ECO:0000256" key="9">
    <source>
        <dbReference type="HAMAP-Rule" id="MF_00365"/>
    </source>
</evidence>
<dbReference type="GO" id="GO:0005737">
    <property type="term" value="C:cytoplasm"/>
    <property type="evidence" value="ECO:0007669"/>
    <property type="project" value="UniProtKB-SubCell"/>
</dbReference>
<evidence type="ECO:0000313" key="13">
    <source>
        <dbReference type="Proteomes" id="UP000252289"/>
    </source>
</evidence>
<dbReference type="PROSITE" id="PS00617">
    <property type="entry name" value="RECF_1"/>
    <property type="match status" value="1"/>
</dbReference>
<comment type="subcellular location">
    <subcellularLocation>
        <location evidence="1 9 10">Cytoplasm</location>
    </subcellularLocation>
</comment>
<keyword evidence="4 9" id="KW-0963">Cytoplasm</keyword>
<dbReference type="GO" id="GO:0003697">
    <property type="term" value="F:single-stranded DNA binding"/>
    <property type="evidence" value="ECO:0007669"/>
    <property type="project" value="UniProtKB-UniRule"/>
</dbReference>
<evidence type="ECO:0000256" key="7">
    <source>
        <dbReference type="ARBA" id="ARBA00022840"/>
    </source>
</evidence>
<dbReference type="HAMAP" id="MF_00365">
    <property type="entry name" value="RecF"/>
    <property type="match status" value="1"/>
</dbReference>
<keyword evidence="9 10" id="KW-0742">SOS response</keyword>
<dbReference type="PROSITE" id="PS00618">
    <property type="entry name" value="RECF_2"/>
    <property type="match status" value="1"/>
</dbReference>
<dbReference type="AlphaFoldDB" id="A0A368EL04"/>
<evidence type="ECO:0000256" key="3">
    <source>
        <dbReference type="ARBA" id="ARBA00020170"/>
    </source>
</evidence>
<comment type="function">
    <text evidence="9 10">The RecF protein is involved in DNA metabolism; it is required for DNA replication and normal SOS inducibility. RecF binds preferentially to single-stranded, linear DNA. It also seems to bind ATP.</text>
</comment>
<evidence type="ECO:0000256" key="6">
    <source>
        <dbReference type="ARBA" id="ARBA00022741"/>
    </source>
</evidence>
<evidence type="ECO:0000256" key="8">
    <source>
        <dbReference type="ARBA" id="ARBA00023125"/>
    </source>
</evidence>
<evidence type="ECO:0000256" key="4">
    <source>
        <dbReference type="ARBA" id="ARBA00022490"/>
    </source>
</evidence>
<dbReference type="InterPro" id="IPR027417">
    <property type="entry name" value="P-loop_NTPase"/>
</dbReference>
<evidence type="ECO:0000256" key="5">
    <source>
        <dbReference type="ARBA" id="ARBA00022705"/>
    </source>
</evidence>
<evidence type="ECO:0000256" key="1">
    <source>
        <dbReference type="ARBA" id="ARBA00004496"/>
    </source>
</evidence>
<reference evidence="12 13" key="1">
    <citation type="journal article" date="2018" name="Microbiome">
        <title>Fine metagenomic profile of the Mediterranean stratified and mixed water columns revealed by assembly and recruitment.</title>
        <authorList>
            <person name="Haro-Moreno J.M."/>
            <person name="Lopez-Perez M."/>
            <person name="De La Torre J.R."/>
            <person name="Picazo A."/>
            <person name="Camacho A."/>
            <person name="Rodriguez-Valera F."/>
        </authorList>
    </citation>
    <scope>NUCLEOTIDE SEQUENCE [LARGE SCALE GENOMIC DNA]</scope>
    <source>
        <strain evidence="12">MED-G50</strain>
    </source>
</reference>
<dbReference type="InterPro" id="IPR003395">
    <property type="entry name" value="RecF/RecN/SMC_N"/>
</dbReference>
<comment type="caution">
    <text evidence="12">The sequence shown here is derived from an EMBL/GenBank/DDBJ whole genome shotgun (WGS) entry which is preliminary data.</text>
</comment>
<evidence type="ECO:0000259" key="11">
    <source>
        <dbReference type="Pfam" id="PF02463"/>
    </source>
</evidence>
<evidence type="ECO:0000313" key="12">
    <source>
        <dbReference type="EMBL" id="RCL85446.1"/>
    </source>
</evidence>
<comment type="similarity">
    <text evidence="2 9 10">Belongs to the RecF family.</text>
</comment>
<dbReference type="Gene3D" id="3.40.50.300">
    <property type="entry name" value="P-loop containing nucleotide triphosphate hydrolases"/>
    <property type="match status" value="1"/>
</dbReference>
<evidence type="ECO:0000256" key="10">
    <source>
        <dbReference type="RuleBase" id="RU000578"/>
    </source>
</evidence>
<accession>A0A368EL04</accession>
<keyword evidence="5 9" id="KW-0235">DNA replication</keyword>
<keyword evidence="8 9" id="KW-0238">DNA-binding</keyword>
<dbReference type="InterPro" id="IPR042174">
    <property type="entry name" value="RecF_2"/>
</dbReference>
<sequence length="398" mass="43063">MLQTNHDLPDGAIKSAKGSVENTANDKIFSPSIAELKLTDFRSHAKAHIVTGKGIVVLSGDNGVGKTNILEAISMLGPGRGLRTAKLAELARRDGANAWSVSALVRTQEEDIQIGVGIDPNADTRRLRIDGQNVKGFDRLTVMLPQLWLTPAMDRLFVDGASGRRKFLDRYALGLSPQHAKMSQDYERAMRERNRLLQEDPSSDSWLKSLESNMAVSGVAIADARLTALDALASGLQHSHDAFPEAEIALEGWIEAALRQDSALDVEDAFRLHLKKARGLDASVGRTLEGPHRSDLIVRHKGKDMPASDCSTGEQKALLVGLVLAQARVMSGETGRVPLLLLDEVAAHLDGTRRAALIEVIENLGAQAWITGTDPAVFQQIAFTGTHLTFDGQLIKNA</sequence>
<keyword evidence="9 10" id="KW-0227">DNA damage</keyword>
<keyword evidence="7 9" id="KW-0067">ATP-binding</keyword>
<name>A0A368EL04_9PROT</name>
<dbReference type="InterPro" id="IPR001238">
    <property type="entry name" value="DNA-binding_RecF"/>
</dbReference>
<dbReference type="Proteomes" id="UP000252289">
    <property type="component" value="Unassembled WGS sequence"/>
</dbReference>